<dbReference type="SMART" id="SM00052">
    <property type="entry name" value="EAL"/>
    <property type="match status" value="1"/>
</dbReference>
<evidence type="ECO:0000313" key="3">
    <source>
        <dbReference type="Proteomes" id="UP000294656"/>
    </source>
</evidence>
<dbReference type="SUPFAM" id="SSF55781">
    <property type="entry name" value="GAF domain-like"/>
    <property type="match status" value="1"/>
</dbReference>
<dbReference type="Gene3D" id="3.20.20.450">
    <property type="entry name" value="EAL domain"/>
    <property type="match status" value="1"/>
</dbReference>
<dbReference type="SUPFAM" id="SSF141868">
    <property type="entry name" value="EAL domain-like"/>
    <property type="match status" value="1"/>
</dbReference>
<dbReference type="AlphaFoldDB" id="A0A4R6MB69"/>
<dbReference type="InterPro" id="IPR001633">
    <property type="entry name" value="EAL_dom"/>
</dbReference>
<dbReference type="InterPro" id="IPR050706">
    <property type="entry name" value="Cyclic-di-GMP_PDE-like"/>
</dbReference>
<dbReference type="OrthoDB" id="1673646at2"/>
<sequence length="412" mass="45701">MKTGLQIKADLLQQITHSDEVTFSDSTLYKLLETVRCELSMEVAFIAQFEGNERIILKLAKSPDCSAPIYEGFSAQREKSYCQKIADGELPNIIQNTASHPIAKSLIATKVLSIKSYIGIPLYLSNGELFGSFCCFSSQENPNLAEQHVSILSICTQFIVGALERQIQQDALCVKIAGHIDQLEVDGLHQMVFQPITDTVRQKVVGVEALSRFGSSNERSTQEWFDQATFAGVNEKLELRALQQAISILDKLPDDVYLSVNLSSCTLQNPSFWSVIESIPLSQLKFEINANIPIDAVEVVATDIFKLKQRGARVALDDVGIGHNYFKLIQATQPDSVKLKRSLMCCINDDLARKTLVSALVSFASELSIVVTAKGVETKEELLTLMELGIYCIQGFYYAKPLSLNDLTKMLK</sequence>
<evidence type="ECO:0000259" key="1">
    <source>
        <dbReference type="PROSITE" id="PS50883"/>
    </source>
</evidence>
<dbReference type="RefSeq" id="WP_133503058.1">
    <property type="nucleotide sequence ID" value="NZ_SNXC01000010.1"/>
</dbReference>
<name>A0A4R6MB69_9GAMM</name>
<organism evidence="2 3">
    <name type="scientific">Marinomonas balearica</name>
    <dbReference type="NCBI Taxonomy" id="491947"/>
    <lineage>
        <taxon>Bacteria</taxon>
        <taxon>Pseudomonadati</taxon>
        <taxon>Pseudomonadota</taxon>
        <taxon>Gammaproteobacteria</taxon>
        <taxon>Oceanospirillales</taxon>
        <taxon>Oceanospirillaceae</taxon>
        <taxon>Marinomonas</taxon>
    </lineage>
</organism>
<dbReference type="Gene3D" id="3.30.450.40">
    <property type="match status" value="1"/>
</dbReference>
<dbReference type="EMBL" id="SNXC01000010">
    <property type="protein sequence ID" value="TDO98837.1"/>
    <property type="molecule type" value="Genomic_DNA"/>
</dbReference>
<dbReference type="Proteomes" id="UP000294656">
    <property type="component" value="Unassembled WGS sequence"/>
</dbReference>
<dbReference type="GO" id="GO:0071111">
    <property type="term" value="F:cyclic-guanylate-specific phosphodiesterase activity"/>
    <property type="evidence" value="ECO:0007669"/>
    <property type="project" value="InterPro"/>
</dbReference>
<gene>
    <name evidence="2" type="ORF">DFP79_1250</name>
</gene>
<feature type="domain" description="EAL" evidence="1">
    <location>
        <begin position="173"/>
        <end position="412"/>
    </location>
</feature>
<evidence type="ECO:0000313" key="2">
    <source>
        <dbReference type="EMBL" id="TDO98837.1"/>
    </source>
</evidence>
<dbReference type="Pfam" id="PF00563">
    <property type="entry name" value="EAL"/>
    <property type="match status" value="1"/>
</dbReference>
<dbReference type="PANTHER" id="PTHR33121:SF76">
    <property type="entry name" value="SIGNALING PROTEIN"/>
    <property type="match status" value="1"/>
</dbReference>
<reference evidence="2 3" key="1">
    <citation type="submission" date="2019-03" db="EMBL/GenBank/DDBJ databases">
        <title>Genomic Encyclopedia of Type Strains, Phase III (KMG-III): the genomes of soil and plant-associated and newly described type strains.</title>
        <authorList>
            <person name="Whitman W."/>
        </authorList>
    </citation>
    <scope>NUCLEOTIDE SEQUENCE [LARGE SCALE GENOMIC DNA]</scope>
    <source>
        <strain evidence="2 3">CECT 7378</strain>
    </source>
</reference>
<keyword evidence="3" id="KW-1185">Reference proteome</keyword>
<comment type="caution">
    <text evidence="2">The sequence shown here is derived from an EMBL/GenBank/DDBJ whole genome shotgun (WGS) entry which is preliminary data.</text>
</comment>
<proteinExistence type="predicted"/>
<dbReference type="CDD" id="cd01948">
    <property type="entry name" value="EAL"/>
    <property type="match status" value="1"/>
</dbReference>
<dbReference type="InterPro" id="IPR035919">
    <property type="entry name" value="EAL_sf"/>
</dbReference>
<accession>A0A4R6MB69</accession>
<dbReference type="PANTHER" id="PTHR33121">
    <property type="entry name" value="CYCLIC DI-GMP PHOSPHODIESTERASE PDEF"/>
    <property type="match status" value="1"/>
</dbReference>
<dbReference type="PROSITE" id="PS50883">
    <property type="entry name" value="EAL"/>
    <property type="match status" value="1"/>
</dbReference>
<dbReference type="InterPro" id="IPR029016">
    <property type="entry name" value="GAF-like_dom_sf"/>
</dbReference>
<protein>
    <submittedName>
        <fullName evidence="2">EAL domain-containing protein (Putative c-di-GMP-specific phosphodiesterase class I)</fullName>
    </submittedName>
</protein>